<reference evidence="3" key="1">
    <citation type="journal article" date="2020" name="Stud. Mycol.">
        <title>101 Dothideomycetes genomes: a test case for predicting lifestyles and emergence of pathogens.</title>
        <authorList>
            <person name="Haridas S."/>
            <person name="Albert R."/>
            <person name="Binder M."/>
            <person name="Bloem J."/>
            <person name="Labutti K."/>
            <person name="Salamov A."/>
            <person name="Andreopoulos B."/>
            <person name="Baker S."/>
            <person name="Barry K."/>
            <person name="Bills G."/>
            <person name="Bluhm B."/>
            <person name="Cannon C."/>
            <person name="Castanera R."/>
            <person name="Culley D."/>
            <person name="Daum C."/>
            <person name="Ezra D."/>
            <person name="Gonzalez J."/>
            <person name="Henrissat B."/>
            <person name="Kuo A."/>
            <person name="Liang C."/>
            <person name="Lipzen A."/>
            <person name="Lutzoni F."/>
            <person name="Magnuson J."/>
            <person name="Mondo S."/>
            <person name="Nolan M."/>
            <person name="Ohm R."/>
            <person name="Pangilinan J."/>
            <person name="Park H.-J."/>
            <person name="Ramirez L."/>
            <person name="Alfaro M."/>
            <person name="Sun H."/>
            <person name="Tritt A."/>
            <person name="Yoshinaga Y."/>
            <person name="Zwiers L.-H."/>
            <person name="Turgeon B."/>
            <person name="Goodwin S."/>
            <person name="Spatafora J."/>
            <person name="Crous P."/>
            <person name="Grigoriev I."/>
        </authorList>
    </citation>
    <scope>NUCLEOTIDE SEQUENCE</scope>
    <source>
        <strain evidence="3">CBS 627.86</strain>
    </source>
</reference>
<feature type="transmembrane region" description="Helical" evidence="2">
    <location>
        <begin position="275"/>
        <end position="300"/>
    </location>
</feature>
<accession>A0A6A5Z6G8</accession>
<dbReference type="AlphaFoldDB" id="A0A6A5Z6G8"/>
<dbReference type="OrthoDB" id="5429716at2759"/>
<evidence type="ECO:0000256" key="1">
    <source>
        <dbReference type="SAM" id="MobiDB-lite"/>
    </source>
</evidence>
<keyword evidence="4" id="KW-1185">Reference proteome</keyword>
<gene>
    <name evidence="3" type="ORF">BDV96DRAFT_599938</name>
</gene>
<organism evidence="3 4">
    <name type="scientific">Lophiotrema nucula</name>
    <dbReference type="NCBI Taxonomy" id="690887"/>
    <lineage>
        <taxon>Eukaryota</taxon>
        <taxon>Fungi</taxon>
        <taxon>Dikarya</taxon>
        <taxon>Ascomycota</taxon>
        <taxon>Pezizomycotina</taxon>
        <taxon>Dothideomycetes</taxon>
        <taxon>Pleosporomycetidae</taxon>
        <taxon>Pleosporales</taxon>
        <taxon>Lophiotremataceae</taxon>
        <taxon>Lophiotrema</taxon>
    </lineage>
</organism>
<evidence type="ECO:0000313" key="3">
    <source>
        <dbReference type="EMBL" id="KAF2114746.1"/>
    </source>
</evidence>
<evidence type="ECO:0000256" key="2">
    <source>
        <dbReference type="SAM" id="Phobius"/>
    </source>
</evidence>
<feature type="region of interest" description="Disordered" evidence="1">
    <location>
        <begin position="1"/>
        <end position="43"/>
    </location>
</feature>
<protein>
    <submittedName>
        <fullName evidence="3">Uncharacterized protein</fullName>
    </submittedName>
</protein>
<name>A0A6A5Z6G8_9PLEO</name>
<keyword evidence="2" id="KW-1133">Transmembrane helix</keyword>
<evidence type="ECO:0000313" key="4">
    <source>
        <dbReference type="Proteomes" id="UP000799770"/>
    </source>
</evidence>
<keyword evidence="2" id="KW-0472">Membrane</keyword>
<dbReference type="EMBL" id="ML977324">
    <property type="protein sequence ID" value="KAF2114746.1"/>
    <property type="molecule type" value="Genomic_DNA"/>
</dbReference>
<sequence>MDPSTEATPIHDERHQKRRRQAADTITQPAPPPTPARSNLGPLTTTFVPPSHCSQALLACQTCTSAWRAQSCIAGGAGDDTNCWPSATFYPRRAPLAGLGFYSPGIVCPTGHTSACGVVAQSADVNAAVTGILQPGPMADGRFQFPMLEGETAVGCCPTGYDCTLYTQFGWQTCHMAVTSTSFAAMTCNGVSEVGMTTSLPWAVGVVTVSSMDLWAPLVQINWQSTDIERAALSRPTSTTSSVALSSRTVEMTATATASTGSSTPTPIPTRLSTAAIAGITVAATIIFLLLLSLLVYICLRRRHNQRIDSNSKPDDRYCFNKDHAIAAFSLPVTPSELLSNYIPQELHQAHGPFYELGGGEGRDTMVKAEGGQIKFDTQAARFGRGLGVEDDLESPVDGSSPFRLKRGDTLTRGRMRDVRVSGHKNSKLEGSSVYEYRED</sequence>
<keyword evidence="2" id="KW-0812">Transmembrane</keyword>
<proteinExistence type="predicted"/>
<dbReference type="Proteomes" id="UP000799770">
    <property type="component" value="Unassembled WGS sequence"/>
</dbReference>